<dbReference type="Gene3D" id="3.30.1370.50">
    <property type="entry name" value="R3H-like domain"/>
    <property type="match status" value="1"/>
</dbReference>
<dbReference type="PANTHER" id="PTHR21678:SF6">
    <property type="entry name" value="R3H AND COILED-COIL DOMAIN-CONTAINING PROTEIN 1"/>
    <property type="match status" value="1"/>
</dbReference>
<dbReference type="AlphaFoldDB" id="A0A8C6UDD0"/>
<dbReference type="Pfam" id="PF01424">
    <property type="entry name" value="R3H"/>
    <property type="match status" value="1"/>
</dbReference>
<feature type="region of interest" description="Disordered" evidence="1">
    <location>
        <begin position="82"/>
        <end position="107"/>
    </location>
</feature>
<evidence type="ECO:0000259" key="2">
    <source>
        <dbReference type="PROSITE" id="PS51061"/>
    </source>
</evidence>
<feature type="domain" description="R3H" evidence="2">
    <location>
        <begin position="12"/>
        <end position="78"/>
    </location>
</feature>
<dbReference type="PROSITE" id="PS51061">
    <property type="entry name" value="R3H"/>
    <property type="match status" value="1"/>
</dbReference>
<dbReference type="SUPFAM" id="SSF82708">
    <property type="entry name" value="R3H domain"/>
    <property type="match status" value="1"/>
</dbReference>
<dbReference type="InterPro" id="IPR036867">
    <property type="entry name" value="R3H_dom_sf"/>
</dbReference>
<accession>A0A8C6UDD0</accession>
<name>A0A8C6UDD0_9GOBI</name>
<dbReference type="PANTHER" id="PTHR21678">
    <property type="entry name" value="GROWTH INHIBITION AND DIFFERENTIATION RELATED PROTEIN 88"/>
    <property type="match status" value="1"/>
</dbReference>
<organism evidence="3 4">
    <name type="scientific">Neogobius melanostomus</name>
    <name type="common">round goby</name>
    <dbReference type="NCBI Taxonomy" id="47308"/>
    <lineage>
        <taxon>Eukaryota</taxon>
        <taxon>Metazoa</taxon>
        <taxon>Chordata</taxon>
        <taxon>Craniata</taxon>
        <taxon>Vertebrata</taxon>
        <taxon>Euteleostomi</taxon>
        <taxon>Actinopterygii</taxon>
        <taxon>Neopterygii</taxon>
        <taxon>Teleostei</taxon>
        <taxon>Neoteleostei</taxon>
        <taxon>Acanthomorphata</taxon>
        <taxon>Gobiaria</taxon>
        <taxon>Gobiiformes</taxon>
        <taxon>Gobioidei</taxon>
        <taxon>Gobiidae</taxon>
        <taxon>Benthophilinae</taxon>
        <taxon>Neogobiini</taxon>
        <taxon>Neogobius</taxon>
    </lineage>
</organism>
<dbReference type="Ensembl" id="ENSNMLT00000037361.1">
    <property type="protein sequence ID" value="ENSNMLP00000033535.1"/>
    <property type="gene ID" value="ENSNMLG00000020922.1"/>
</dbReference>
<feature type="compositionally biased region" description="Polar residues" evidence="1">
    <location>
        <begin position="84"/>
        <end position="97"/>
    </location>
</feature>
<dbReference type="SMART" id="SM00393">
    <property type="entry name" value="R3H"/>
    <property type="match status" value="1"/>
</dbReference>
<sequence length="130" mass="14935">MAFPCIDGVYLPKHENEFVHLVLEELDAFQQENQVLVFPPLPSRLRYLIHRTVEDMPQLSSFSVGESWSRRTAVCFSDIRSRRPASSTIETPAQTPNNKKKPRVYSSVTKKAKVESDLCRQRTRVNIGKC</sequence>
<evidence type="ECO:0000313" key="3">
    <source>
        <dbReference type="Ensembl" id="ENSNMLP00000033535.1"/>
    </source>
</evidence>
<dbReference type="GO" id="GO:0003676">
    <property type="term" value="F:nucleic acid binding"/>
    <property type="evidence" value="ECO:0007669"/>
    <property type="project" value="UniProtKB-UniRule"/>
</dbReference>
<protein>
    <recommendedName>
        <fullName evidence="2">R3H domain-containing protein</fullName>
    </recommendedName>
</protein>
<evidence type="ECO:0000256" key="1">
    <source>
        <dbReference type="SAM" id="MobiDB-lite"/>
    </source>
</evidence>
<reference evidence="3" key="2">
    <citation type="submission" date="2025-09" db="UniProtKB">
        <authorList>
            <consortium name="Ensembl"/>
        </authorList>
    </citation>
    <scope>IDENTIFICATION</scope>
</reference>
<dbReference type="InterPro" id="IPR001374">
    <property type="entry name" value="R3H_dom"/>
</dbReference>
<evidence type="ECO:0000313" key="4">
    <source>
        <dbReference type="Proteomes" id="UP000694523"/>
    </source>
</evidence>
<proteinExistence type="predicted"/>
<keyword evidence="4" id="KW-1185">Reference proteome</keyword>
<dbReference type="InterPro" id="IPR039884">
    <property type="entry name" value="R3HC1/R3HCL"/>
</dbReference>
<reference evidence="3" key="1">
    <citation type="submission" date="2025-08" db="UniProtKB">
        <authorList>
            <consortium name="Ensembl"/>
        </authorList>
    </citation>
    <scope>IDENTIFICATION</scope>
</reference>
<dbReference type="Proteomes" id="UP000694523">
    <property type="component" value="Unplaced"/>
</dbReference>